<dbReference type="Proteomes" id="UP000093173">
    <property type="component" value="Unassembled WGS sequence"/>
</dbReference>
<reference evidence="3" key="1">
    <citation type="submission" date="2016-06" db="EMBL/GenBank/DDBJ databases">
        <authorList>
            <person name="Hehemann J.-H."/>
            <person name="Arevalo P."/>
            <person name="Datta M.S."/>
            <person name="Polz M.F."/>
        </authorList>
    </citation>
    <scope>NUCLEOTIDE SEQUENCE [LARGE SCALE GENOMIC DNA]</scope>
    <source>
        <strain evidence="3">9CSC122</strain>
    </source>
</reference>
<dbReference type="AlphaFoldDB" id="A0A1B9R1U0"/>
<accession>A0A1B9R1U0</accession>
<dbReference type="Pfam" id="PF10816">
    <property type="entry name" value="DUF2760"/>
    <property type="match status" value="1"/>
</dbReference>
<organism evidence="2 3">
    <name type="scientific">Vibrio genomosp. F10</name>
    <dbReference type="NCBI Taxonomy" id="723171"/>
    <lineage>
        <taxon>Bacteria</taxon>
        <taxon>Pseudomonadati</taxon>
        <taxon>Pseudomonadota</taxon>
        <taxon>Gammaproteobacteria</taxon>
        <taxon>Vibrionales</taxon>
        <taxon>Vibrionaceae</taxon>
        <taxon>Vibrio</taxon>
    </lineage>
</organism>
<evidence type="ECO:0000259" key="1">
    <source>
        <dbReference type="Pfam" id="PF10816"/>
    </source>
</evidence>
<sequence>MNFDINMVPQTIDMLHMGLAASSFLLLLIAVSRKSTVIEKVVEKPVEKIVEVEKPVEKIVEIEKVVEVEKIIEKVVEVESKLATASTDSAMQFLSLMQQEARLIDFLKEDLTSFSDEEVGAAARVIHTGGQKVLNDYVSLTAIRSEEEETRITIEEGFNAQQVRLTGNVTGAAPFTGTLVHKGWKATSMNLPKLAKNYDASIIAPAEVEL</sequence>
<dbReference type="EMBL" id="MAJZ01000302">
    <property type="protein sequence ID" value="OCH78151.1"/>
    <property type="molecule type" value="Genomic_DNA"/>
</dbReference>
<evidence type="ECO:0000313" key="3">
    <source>
        <dbReference type="Proteomes" id="UP000093173"/>
    </source>
</evidence>
<dbReference type="InterPro" id="IPR021212">
    <property type="entry name" value="DUF2760"/>
</dbReference>
<keyword evidence="3" id="KW-1185">Reference proteome</keyword>
<comment type="caution">
    <text evidence="2">The sequence shown here is derived from an EMBL/GenBank/DDBJ whole genome shotgun (WGS) entry which is preliminary data.</text>
</comment>
<proteinExistence type="predicted"/>
<name>A0A1B9R1U0_9VIBR</name>
<dbReference type="RefSeq" id="WP_065576438.1">
    <property type="nucleotide sequence ID" value="NZ_JBNGCH010000302.1"/>
</dbReference>
<gene>
    <name evidence="2" type="ORF">A6E14_00875</name>
</gene>
<evidence type="ECO:0000313" key="2">
    <source>
        <dbReference type="EMBL" id="OCH78151.1"/>
    </source>
</evidence>
<feature type="domain" description="DUF2760" evidence="1">
    <location>
        <begin position="87"/>
        <end position="209"/>
    </location>
</feature>
<protein>
    <recommendedName>
        <fullName evidence="1">DUF2760 domain-containing protein</fullName>
    </recommendedName>
</protein>